<proteinExistence type="predicted"/>
<dbReference type="EMBL" id="JANAKD010000224">
    <property type="protein sequence ID" value="KAJ3496055.1"/>
    <property type="molecule type" value="Genomic_DNA"/>
</dbReference>
<name>A0ACC1R2R4_9HYPO</name>
<reference evidence="1" key="1">
    <citation type="submission" date="2022-07" db="EMBL/GenBank/DDBJ databases">
        <title>Genome Sequence of Lecanicillium saksenae.</title>
        <authorList>
            <person name="Buettner E."/>
        </authorList>
    </citation>
    <scope>NUCLEOTIDE SEQUENCE</scope>
    <source>
        <strain evidence="1">VT-O1</strain>
    </source>
</reference>
<evidence type="ECO:0000313" key="1">
    <source>
        <dbReference type="EMBL" id="KAJ3496055.1"/>
    </source>
</evidence>
<evidence type="ECO:0000313" key="2">
    <source>
        <dbReference type="Proteomes" id="UP001148737"/>
    </source>
</evidence>
<keyword evidence="2" id="KW-1185">Reference proteome</keyword>
<organism evidence="1 2">
    <name type="scientific">Lecanicillium saksenae</name>
    <dbReference type="NCBI Taxonomy" id="468837"/>
    <lineage>
        <taxon>Eukaryota</taxon>
        <taxon>Fungi</taxon>
        <taxon>Dikarya</taxon>
        <taxon>Ascomycota</taxon>
        <taxon>Pezizomycotina</taxon>
        <taxon>Sordariomycetes</taxon>
        <taxon>Hypocreomycetidae</taxon>
        <taxon>Hypocreales</taxon>
        <taxon>Cordycipitaceae</taxon>
        <taxon>Lecanicillium</taxon>
    </lineage>
</organism>
<dbReference type="Proteomes" id="UP001148737">
    <property type="component" value="Unassembled WGS sequence"/>
</dbReference>
<comment type="caution">
    <text evidence="1">The sequence shown here is derived from an EMBL/GenBank/DDBJ whole genome shotgun (WGS) entry which is preliminary data.</text>
</comment>
<gene>
    <name evidence="1" type="ORF">NLG97_g2946</name>
</gene>
<sequence>MRPFTVFTLLLASASAAPASTPIRRDGLLDVNVEDTKVDTYVKANTNVNDNTIASPILRRDGLLDVNVEDTKVDTYVKANTNVNDNTIADPLLRI</sequence>
<protein>
    <submittedName>
        <fullName evidence="1">Uncharacterized protein</fullName>
    </submittedName>
</protein>
<accession>A0ACC1R2R4</accession>